<feature type="region of interest" description="Disordered" evidence="1">
    <location>
        <begin position="70"/>
        <end position="101"/>
    </location>
</feature>
<dbReference type="AlphaFoldDB" id="A0A0L9T734"/>
<sequence length="101" mass="11724">MLSTGYTERQSIIVEHYRTKQSAESCTLVEHNYRTEQSVEDLKERACNNNQALLYRTEVTGRFEKVSLETSTERLTERSESPHLTPDLDSTHDQTVRCSEQ</sequence>
<evidence type="ECO:0000313" key="2">
    <source>
        <dbReference type="EMBL" id="KOM26383.1"/>
    </source>
</evidence>
<feature type="compositionally biased region" description="Basic and acidic residues" evidence="1">
    <location>
        <begin position="89"/>
        <end position="101"/>
    </location>
</feature>
<reference evidence="3" key="1">
    <citation type="journal article" date="2015" name="Proc. Natl. Acad. Sci. U.S.A.">
        <title>Genome sequencing of adzuki bean (Vigna angularis) provides insight into high starch and low fat accumulation and domestication.</title>
        <authorList>
            <person name="Yang K."/>
            <person name="Tian Z."/>
            <person name="Chen C."/>
            <person name="Luo L."/>
            <person name="Zhao B."/>
            <person name="Wang Z."/>
            <person name="Yu L."/>
            <person name="Li Y."/>
            <person name="Sun Y."/>
            <person name="Li W."/>
            <person name="Chen Y."/>
            <person name="Li Y."/>
            <person name="Zhang Y."/>
            <person name="Ai D."/>
            <person name="Zhao J."/>
            <person name="Shang C."/>
            <person name="Ma Y."/>
            <person name="Wu B."/>
            <person name="Wang M."/>
            <person name="Gao L."/>
            <person name="Sun D."/>
            <person name="Zhang P."/>
            <person name="Guo F."/>
            <person name="Wang W."/>
            <person name="Li Y."/>
            <person name="Wang J."/>
            <person name="Varshney R.K."/>
            <person name="Wang J."/>
            <person name="Ling H.Q."/>
            <person name="Wan P."/>
        </authorList>
    </citation>
    <scope>NUCLEOTIDE SEQUENCE</scope>
    <source>
        <strain evidence="3">cv. Jingnong 6</strain>
    </source>
</reference>
<feature type="compositionally biased region" description="Basic and acidic residues" evidence="1">
    <location>
        <begin position="70"/>
        <end position="81"/>
    </location>
</feature>
<proteinExistence type="predicted"/>
<evidence type="ECO:0000313" key="3">
    <source>
        <dbReference type="Proteomes" id="UP000053144"/>
    </source>
</evidence>
<gene>
    <name evidence="2" type="ORF">LR48_Vigan263s000600</name>
</gene>
<dbReference type="Gramene" id="KOM26383">
    <property type="protein sequence ID" value="KOM26383"/>
    <property type="gene ID" value="LR48_Vigan263s000600"/>
</dbReference>
<accession>A0A0L9T734</accession>
<dbReference type="EMBL" id="KQ258317">
    <property type="protein sequence ID" value="KOM26383.1"/>
    <property type="molecule type" value="Genomic_DNA"/>
</dbReference>
<protein>
    <submittedName>
        <fullName evidence="2">Uncharacterized protein</fullName>
    </submittedName>
</protein>
<evidence type="ECO:0000256" key="1">
    <source>
        <dbReference type="SAM" id="MobiDB-lite"/>
    </source>
</evidence>
<organism evidence="2 3">
    <name type="scientific">Phaseolus angularis</name>
    <name type="common">Azuki bean</name>
    <name type="synonym">Vigna angularis</name>
    <dbReference type="NCBI Taxonomy" id="3914"/>
    <lineage>
        <taxon>Eukaryota</taxon>
        <taxon>Viridiplantae</taxon>
        <taxon>Streptophyta</taxon>
        <taxon>Embryophyta</taxon>
        <taxon>Tracheophyta</taxon>
        <taxon>Spermatophyta</taxon>
        <taxon>Magnoliopsida</taxon>
        <taxon>eudicotyledons</taxon>
        <taxon>Gunneridae</taxon>
        <taxon>Pentapetalae</taxon>
        <taxon>rosids</taxon>
        <taxon>fabids</taxon>
        <taxon>Fabales</taxon>
        <taxon>Fabaceae</taxon>
        <taxon>Papilionoideae</taxon>
        <taxon>50 kb inversion clade</taxon>
        <taxon>NPAAA clade</taxon>
        <taxon>indigoferoid/millettioid clade</taxon>
        <taxon>Phaseoleae</taxon>
        <taxon>Vigna</taxon>
    </lineage>
</organism>
<dbReference type="Proteomes" id="UP000053144">
    <property type="component" value="Unassembled WGS sequence"/>
</dbReference>
<name>A0A0L9T734_PHAAN</name>